<dbReference type="CDD" id="cd05233">
    <property type="entry name" value="SDR_c"/>
    <property type="match status" value="1"/>
</dbReference>
<dbReference type="InterPro" id="IPR002347">
    <property type="entry name" value="SDR_fam"/>
</dbReference>
<dbReference type="RefSeq" id="WP_115778459.1">
    <property type="nucleotide sequence ID" value="NZ_BMHL01000017.1"/>
</dbReference>
<evidence type="ECO:0000256" key="2">
    <source>
        <dbReference type="ARBA" id="ARBA00023002"/>
    </source>
</evidence>
<dbReference type="Pfam" id="PF13561">
    <property type="entry name" value="adh_short_C2"/>
    <property type="match status" value="1"/>
</dbReference>
<evidence type="ECO:0000313" key="4">
    <source>
        <dbReference type="Proteomes" id="UP000602004"/>
    </source>
</evidence>
<accession>A0ABQ1NBB3</accession>
<proteinExistence type="inferred from homology"/>
<evidence type="ECO:0000256" key="1">
    <source>
        <dbReference type="ARBA" id="ARBA00006484"/>
    </source>
</evidence>
<dbReference type="Proteomes" id="UP000602004">
    <property type="component" value="Unassembled WGS sequence"/>
</dbReference>
<comment type="caution">
    <text evidence="3">The sequence shown here is derived from an EMBL/GenBank/DDBJ whole genome shotgun (WGS) entry which is preliminary data.</text>
</comment>
<protein>
    <submittedName>
        <fullName evidence="3">Oxidoreductase</fullName>
    </submittedName>
</protein>
<organism evidence="3 4">
    <name type="scientific">Paraburkholderia caffeinilytica</name>
    <dbReference type="NCBI Taxonomy" id="1761016"/>
    <lineage>
        <taxon>Bacteria</taxon>
        <taxon>Pseudomonadati</taxon>
        <taxon>Pseudomonadota</taxon>
        <taxon>Betaproteobacteria</taxon>
        <taxon>Burkholderiales</taxon>
        <taxon>Burkholderiaceae</taxon>
        <taxon>Paraburkholderia</taxon>
    </lineage>
</organism>
<dbReference type="Gene3D" id="3.40.50.720">
    <property type="entry name" value="NAD(P)-binding Rossmann-like Domain"/>
    <property type="match status" value="1"/>
</dbReference>
<dbReference type="InterPro" id="IPR051122">
    <property type="entry name" value="SDR_DHRS6-like"/>
</dbReference>
<dbReference type="PRINTS" id="PR00081">
    <property type="entry name" value="GDHRDH"/>
</dbReference>
<dbReference type="InterPro" id="IPR020904">
    <property type="entry name" value="Sc_DH/Rdtase_CS"/>
</dbReference>
<keyword evidence="2" id="KW-0560">Oxidoreductase</keyword>
<dbReference type="InterPro" id="IPR036291">
    <property type="entry name" value="NAD(P)-bd_dom_sf"/>
</dbReference>
<dbReference type="SUPFAM" id="SSF51735">
    <property type="entry name" value="NAD(P)-binding Rossmann-fold domains"/>
    <property type="match status" value="1"/>
</dbReference>
<gene>
    <name evidence="3" type="ORF">GCM10011400_64130</name>
</gene>
<sequence>MTGSLDKAMSLVGRKALITGGASGMGRASSLLFGAQGAHVVIVDRNGSAAEETAAEIRHAGGSAEAHQVDLLDQAALDAFVETFLRDHAVLDILFNHAGLPAPPGFEYDAESFNTCMTINVWVPMILTKRLLPLLRTSSSASVICTSSIAGLKAVSFFPTYSASKAALIQYVKSIAQLLAPEGIRVNAICPGATDTPALRRDIADGIVKATIEQISASVPLRRMGTPEEMAHMALFLASDASSFMTGVAIPVDGGATA</sequence>
<reference evidence="4" key="1">
    <citation type="journal article" date="2019" name="Int. J. Syst. Evol. Microbiol.">
        <title>The Global Catalogue of Microorganisms (GCM) 10K type strain sequencing project: providing services to taxonomists for standard genome sequencing and annotation.</title>
        <authorList>
            <consortium name="The Broad Institute Genomics Platform"/>
            <consortium name="The Broad Institute Genome Sequencing Center for Infectious Disease"/>
            <person name="Wu L."/>
            <person name="Ma J."/>
        </authorList>
    </citation>
    <scope>NUCLEOTIDE SEQUENCE [LARGE SCALE GENOMIC DNA]</scope>
    <source>
        <strain evidence="4">CGMCC 1.15103</strain>
    </source>
</reference>
<dbReference type="PANTHER" id="PTHR43477:SF1">
    <property type="entry name" value="DIHYDROANTICAPSIN 7-DEHYDROGENASE"/>
    <property type="match status" value="1"/>
</dbReference>
<dbReference type="PROSITE" id="PS00061">
    <property type="entry name" value="ADH_SHORT"/>
    <property type="match status" value="1"/>
</dbReference>
<comment type="similarity">
    <text evidence="1">Belongs to the short-chain dehydrogenases/reductases (SDR) family.</text>
</comment>
<dbReference type="EMBL" id="BMHL01000017">
    <property type="protein sequence ID" value="GGC67385.1"/>
    <property type="molecule type" value="Genomic_DNA"/>
</dbReference>
<dbReference type="PANTHER" id="PTHR43477">
    <property type="entry name" value="DIHYDROANTICAPSIN 7-DEHYDROGENASE"/>
    <property type="match status" value="1"/>
</dbReference>
<dbReference type="PRINTS" id="PR00080">
    <property type="entry name" value="SDRFAMILY"/>
</dbReference>
<name>A0ABQ1NBB3_9BURK</name>
<evidence type="ECO:0000313" key="3">
    <source>
        <dbReference type="EMBL" id="GGC67385.1"/>
    </source>
</evidence>
<keyword evidence="4" id="KW-1185">Reference proteome</keyword>